<name>A0AAV6JFD9_9ERIC</name>
<keyword evidence="3" id="KW-1185">Reference proteome</keyword>
<comment type="caution">
    <text evidence="2">The sequence shown here is derived from an EMBL/GenBank/DDBJ whole genome shotgun (WGS) entry which is preliminary data.</text>
</comment>
<dbReference type="InterPro" id="IPR055474">
    <property type="entry name" value="DUF7046"/>
</dbReference>
<protein>
    <recommendedName>
        <fullName evidence="1">DUF7046 domain-containing protein</fullName>
    </recommendedName>
</protein>
<dbReference type="GO" id="GO:0005886">
    <property type="term" value="C:plasma membrane"/>
    <property type="evidence" value="ECO:0007669"/>
    <property type="project" value="TreeGrafter"/>
</dbReference>
<dbReference type="Proteomes" id="UP000823749">
    <property type="component" value="Chromosome 7"/>
</dbReference>
<sequence>MAEEIQHQLRCKRSQPLMEMFISQVELEIQVAQILLQYLTSLAPPKAHPTCLQHNSDMQLEIDTYISKGEATFSILLLMDSSEFWEPTTLILKRSGYQIKDNNSQDTLIAEKFSKDILMKIPIGLSTQFVLACSTGSSYLLNMYNDVRMRDTLVLTMRMFQSKTVVLLFRRRWLVFRAIALVVDPGVAAGGHPKWWNPRLGF</sequence>
<reference evidence="2" key="1">
    <citation type="submission" date="2020-08" db="EMBL/GenBank/DDBJ databases">
        <title>Plant Genome Project.</title>
        <authorList>
            <person name="Zhang R.-G."/>
        </authorList>
    </citation>
    <scope>NUCLEOTIDE SEQUENCE</scope>
    <source>
        <strain evidence="2">WSP0</strain>
        <tissue evidence="2">Leaf</tissue>
    </source>
</reference>
<dbReference type="AlphaFoldDB" id="A0AAV6JFD9"/>
<evidence type="ECO:0000259" key="1">
    <source>
        <dbReference type="Pfam" id="PF23080"/>
    </source>
</evidence>
<dbReference type="EMBL" id="JACTNZ010000007">
    <property type="protein sequence ID" value="KAG5538855.1"/>
    <property type="molecule type" value="Genomic_DNA"/>
</dbReference>
<feature type="domain" description="DUF7046" evidence="1">
    <location>
        <begin position="75"/>
        <end position="164"/>
    </location>
</feature>
<dbReference type="Pfam" id="PF23080">
    <property type="entry name" value="DUF7046"/>
    <property type="match status" value="1"/>
</dbReference>
<gene>
    <name evidence="2" type="ORF">RHGRI_019408</name>
</gene>
<evidence type="ECO:0000313" key="2">
    <source>
        <dbReference type="EMBL" id="KAG5538855.1"/>
    </source>
</evidence>
<dbReference type="PANTHER" id="PTHR31149:SF7">
    <property type="entry name" value="EXPRESSED PROTEIN"/>
    <property type="match status" value="1"/>
</dbReference>
<organism evidence="2 3">
    <name type="scientific">Rhododendron griersonianum</name>
    <dbReference type="NCBI Taxonomy" id="479676"/>
    <lineage>
        <taxon>Eukaryota</taxon>
        <taxon>Viridiplantae</taxon>
        <taxon>Streptophyta</taxon>
        <taxon>Embryophyta</taxon>
        <taxon>Tracheophyta</taxon>
        <taxon>Spermatophyta</taxon>
        <taxon>Magnoliopsida</taxon>
        <taxon>eudicotyledons</taxon>
        <taxon>Gunneridae</taxon>
        <taxon>Pentapetalae</taxon>
        <taxon>asterids</taxon>
        <taxon>Ericales</taxon>
        <taxon>Ericaceae</taxon>
        <taxon>Ericoideae</taxon>
        <taxon>Rhodoreae</taxon>
        <taxon>Rhododendron</taxon>
    </lineage>
</organism>
<evidence type="ECO:0000313" key="3">
    <source>
        <dbReference type="Proteomes" id="UP000823749"/>
    </source>
</evidence>
<accession>A0AAV6JFD9</accession>
<dbReference type="PANTHER" id="PTHR31149">
    <property type="entry name" value="EXPRESSED PROTEIN"/>
    <property type="match status" value="1"/>
</dbReference>
<proteinExistence type="predicted"/>